<dbReference type="SUPFAM" id="SSF55920">
    <property type="entry name" value="Creatinase/aminopeptidase"/>
    <property type="match status" value="1"/>
</dbReference>
<evidence type="ECO:0000313" key="3">
    <source>
        <dbReference type="Proteomes" id="UP001597374"/>
    </source>
</evidence>
<dbReference type="Proteomes" id="UP001597374">
    <property type="component" value="Unassembled WGS sequence"/>
</dbReference>
<dbReference type="EMBL" id="JBHUIM010000001">
    <property type="protein sequence ID" value="MFD2245785.1"/>
    <property type="molecule type" value="Genomic_DNA"/>
</dbReference>
<evidence type="ECO:0000259" key="1">
    <source>
        <dbReference type="Pfam" id="PF00557"/>
    </source>
</evidence>
<dbReference type="Gene3D" id="3.90.230.10">
    <property type="entry name" value="Creatinase/methionine aminopeptidase superfamily"/>
    <property type="match status" value="1"/>
</dbReference>
<protein>
    <submittedName>
        <fullName evidence="2">M24 family metallopeptidase</fullName>
    </submittedName>
</protein>
<feature type="domain" description="Peptidase M24" evidence="1">
    <location>
        <begin position="202"/>
        <end position="426"/>
    </location>
</feature>
<keyword evidence="3" id="KW-1185">Reference proteome</keyword>
<dbReference type="Pfam" id="PF00557">
    <property type="entry name" value="Peptidase_M24"/>
    <property type="match status" value="1"/>
</dbReference>
<comment type="caution">
    <text evidence="2">The sequence shown here is derived from an EMBL/GenBank/DDBJ whole genome shotgun (WGS) entry which is preliminary data.</text>
</comment>
<sequence length="455" mass="51408">MKKLLSLLLLLQVFITIAIAQQMPPILPLKERAALEDKLLQERLDNLLPTLMRKQGIDMWLIIAREYNEDPVIKTMLPATWLAARRRTILLFYDQGADKGVERLAVARYDIGNLFKGAWDPEKEPDQWKRLAALISERNPKKIGLNFSPHFGHADGLAKNEYDNLVKYLDKPQQKRVVSAEKLAVDWLQIRTDSELELYEQISQIGHNIIAEGFSEQVIKPGTTTTDDVMWWFRERVAELKLEAWFHPTVDVQRANPGAGDSQRSFAQRPAQEVILSGDLVHVDFGITYLKLNTDVQQLAYVLKPGETDAPDYLKKALATGNRLQDILTTNMTLGRTGNEALKAALAQAKKENIEASIYSHPIGYHGHGAGPAIGMWDMQQGVPGTGDYPLQPNTVFSIELNAKVNLPEWNNKEIRVMLEEEAVLTPTGMRYINGRQKELLLIPRQNKSGTYLAQ</sequence>
<organism evidence="2 3">
    <name type="scientific">Pontibacter ruber</name>
    <dbReference type="NCBI Taxonomy" id="1343895"/>
    <lineage>
        <taxon>Bacteria</taxon>
        <taxon>Pseudomonadati</taxon>
        <taxon>Bacteroidota</taxon>
        <taxon>Cytophagia</taxon>
        <taxon>Cytophagales</taxon>
        <taxon>Hymenobacteraceae</taxon>
        <taxon>Pontibacter</taxon>
    </lineage>
</organism>
<reference evidence="3" key="1">
    <citation type="journal article" date="2019" name="Int. J. Syst. Evol. Microbiol.">
        <title>The Global Catalogue of Microorganisms (GCM) 10K type strain sequencing project: providing services to taxonomists for standard genome sequencing and annotation.</title>
        <authorList>
            <consortium name="The Broad Institute Genomics Platform"/>
            <consortium name="The Broad Institute Genome Sequencing Center for Infectious Disease"/>
            <person name="Wu L."/>
            <person name="Ma J."/>
        </authorList>
    </citation>
    <scope>NUCLEOTIDE SEQUENCE [LARGE SCALE GENOMIC DNA]</scope>
    <source>
        <strain evidence="3">CGMCC 4.1782</strain>
    </source>
</reference>
<dbReference type="CDD" id="cd01066">
    <property type="entry name" value="APP_MetAP"/>
    <property type="match status" value="1"/>
</dbReference>
<gene>
    <name evidence="2" type="ORF">ACFSKP_05930</name>
</gene>
<accession>A0ABW5CXM3</accession>
<evidence type="ECO:0000313" key="2">
    <source>
        <dbReference type="EMBL" id="MFD2245785.1"/>
    </source>
</evidence>
<proteinExistence type="predicted"/>
<dbReference type="InterPro" id="IPR000994">
    <property type="entry name" value="Pept_M24"/>
</dbReference>
<dbReference type="InterPro" id="IPR036005">
    <property type="entry name" value="Creatinase/aminopeptidase-like"/>
</dbReference>
<dbReference type="RefSeq" id="WP_250427433.1">
    <property type="nucleotide sequence ID" value="NZ_JALPRR010000001.1"/>
</dbReference>
<name>A0ABW5CXM3_9BACT</name>